<dbReference type="OrthoDB" id="4900514at2759"/>
<dbReference type="EMBL" id="KE148157">
    <property type="protein sequence ID" value="EPE05085.1"/>
    <property type="molecule type" value="Genomic_DNA"/>
</dbReference>
<keyword evidence="3" id="KW-1185">Reference proteome</keyword>
<dbReference type="InterPro" id="IPR057230">
    <property type="entry name" value="DUF7908"/>
</dbReference>
<dbReference type="eggNOG" id="KOG3544">
    <property type="taxonomic scope" value="Eukaryota"/>
</dbReference>
<protein>
    <recommendedName>
        <fullName evidence="1">DUF7908 domain-containing protein</fullName>
    </recommendedName>
</protein>
<dbReference type="AlphaFoldDB" id="S3CWB4"/>
<organism evidence="2 3">
    <name type="scientific">Ophiostoma piceae (strain UAMH 11346)</name>
    <name type="common">Sap stain fungus</name>
    <dbReference type="NCBI Taxonomy" id="1262450"/>
    <lineage>
        <taxon>Eukaryota</taxon>
        <taxon>Fungi</taxon>
        <taxon>Dikarya</taxon>
        <taxon>Ascomycota</taxon>
        <taxon>Pezizomycotina</taxon>
        <taxon>Sordariomycetes</taxon>
        <taxon>Sordariomycetidae</taxon>
        <taxon>Ophiostomatales</taxon>
        <taxon>Ophiostomataceae</taxon>
        <taxon>Ophiostoma</taxon>
    </lineage>
</organism>
<proteinExistence type="predicted"/>
<name>S3CWB4_OPHP1</name>
<dbReference type="Proteomes" id="UP000016923">
    <property type="component" value="Unassembled WGS sequence"/>
</dbReference>
<evidence type="ECO:0000259" key="1">
    <source>
        <dbReference type="Pfam" id="PF25485"/>
    </source>
</evidence>
<sequence>MALSVRVIGLIVAIFGGGSVFDAFNDLYADSTPQVSLQQQQSKFTDPFLLQLGSSHFAKRSRYHALHERQSYAFVVTESTVPACQAATEFLLVGDQLYANGELVTADPANSAYQSFPDASPSSPADTSRVSNGFSIGHDGTLQWTSDRFASSKARFCISSNNMILAIFSPGSAPSDCTPIDLNYVSSSQCPRPIVDQMPGASPQSSQ</sequence>
<evidence type="ECO:0000313" key="3">
    <source>
        <dbReference type="Proteomes" id="UP000016923"/>
    </source>
</evidence>
<dbReference type="Pfam" id="PF25485">
    <property type="entry name" value="DUF7908"/>
    <property type="match status" value="1"/>
</dbReference>
<reference evidence="2 3" key="1">
    <citation type="journal article" date="2013" name="BMC Genomics">
        <title>The genome and transcriptome of the pine saprophyte Ophiostoma piceae, and a comparison with the bark beetle-associated pine pathogen Grosmannia clavigera.</title>
        <authorList>
            <person name="Haridas S."/>
            <person name="Wang Y."/>
            <person name="Lim L."/>
            <person name="Massoumi Alamouti S."/>
            <person name="Jackman S."/>
            <person name="Docking R."/>
            <person name="Robertson G."/>
            <person name="Birol I."/>
            <person name="Bohlmann J."/>
            <person name="Breuil C."/>
        </authorList>
    </citation>
    <scope>NUCLEOTIDE SEQUENCE [LARGE SCALE GENOMIC DNA]</scope>
    <source>
        <strain evidence="2 3">UAMH 11346</strain>
    </source>
</reference>
<feature type="domain" description="DUF7908" evidence="1">
    <location>
        <begin position="45"/>
        <end position="186"/>
    </location>
</feature>
<dbReference type="OMA" id="DGCTHID"/>
<dbReference type="VEuPathDB" id="FungiDB:F503_03690"/>
<gene>
    <name evidence="2" type="ORF">F503_03690</name>
</gene>
<accession>S3CWB4</accession>
<dbReference type="STRING" id="1262450.S3CWB4"/>
<evidence type="ECO:0000313" key="2">
    <source>
        <dbReference type="EMBL" id="EPE05085.1"/>
    </source>
</evidence>
<dbReference type="HOGENOM" id="CLU_1326743_0_0_1"/>